<organism evidence="2 3">
    <name type="scientific">Afipia carboxidovorans (strain ATCC 49405 / DSM 1227 / KCTC 32145 / OM5)</name>
    <name type="common">Oligotropha carboxidovorans</name>
    <dbReference type="NCBI Taxonomy" id="504832"/>
    <lineage>
        <taxon>Bacteria</taxon>
        <taxon>Pseudomonadati</taxon>
        <taxon>Pseudomonadota</taxon>
        <taxon>Alphaproteobacteria</taxon>
        <taxon>Hyphomicrobiales</taxon>
        <taxon>Nitrobacteraceae</taxon>
        <taxon>Afipia</taxon>
    </lineage>
</organism>
<dbReference type="Pfam" id="PF07238">
    <property type="entry name" value="PilZ"/>
    <property type="match status" value="1"/>
</dbReference>
<dbReference type="GO" id="GO:0035438">
    <property type="term" value="F:cyclic-di-GMP binding"/>
    <property type="evidence" value="ECO:0007669"/>
    <property type="project" value="InterPro"/>
</dbReference>
<reference evidence="2 3" key="1">
    <citation type="journal article" date="2011" name="J. Bacteriol.">
        <title>Complete genome sequences of the chemolithoautotrophic Oligotropha carboxidovorans strains OM4 and OM5.</title>
        <authorList>
            <person name="Volland S."/>
            <person name="Rachinger M."/>
            <person name="Strittmatter A."/>
            <person name="Daniel R."/>
            <person name="Gottschalk G."/>
            <person name="Meyer O."/>
        </authorList>
    </citation>
    <scope>NUCLEOTIDE SEQUENCE [LARGE SCALE GENOMIC DNA]</scope>
    <source>
        <strain evidence="3">ATCC 49405 / DSM 1227 / KCTC 32145 / OM5</strain>
        <plasmid evidence="2">pOC167</plasmid>
    </source>
</reference>
<dbReference type="EMBL" id="CP002828">
    <property type="protein sequence ID" value="AEI08279.1"/>
    <property type="molecule type" value="Genomic_DNA"/>
</dbReference>
<dbReference type="RefSeq" id="WP_012564854.1">
    <property type="nucleotide sequence ID" value="NC_011386.1"/>
</dbReference>
<feature type="domain" description="PilZ" evidence="1">
    <location>
        <begin position="3"/>
        <end position="82"/>
    </location>
</feature>
<dbReference type="HOGENOM" id="CLU_158569_1_0_5"/>
<geneLocation type="plasmid" evidence="2 3">
    <name>pOC167</name>
</geneLocation>
<dbReference type="SUPFAM" id="SSF141371">
    <property type="entry name" value="PilZ domain-like"/>
    <property type="match status" value="1"/>
</dbReference>
<name>B6JK86_AFIC5</name>
<keyword evidence="3" id="KW-1185">Reference proteome</keyword>
<proteinExistence type="predicted"/>
<dbReference type="AlphaFoldDB" id="B6JK86"/>
<keyword evidence="2" id="KW-0614">Plasmid</keyword>
<evidence type="ECO:0000259" key="1">
    <source>
        <dbReference type="Pfam" id="PF07238"/>
    </source>
</evidence>
<dbReference type="Proteomes" id="UP000007730">
    <property type="component" value="Plasmid pOC167"/>
</dbReference>
<dbReference type="OrthoDB" id="7188320at2"/>
<dbReference type="eggNOG" id="COG3706">
    <property type="taxonomic scope" value="Bacteria"/>
</dbReference>
<evidence type="ECO:0000313" key="2">
    <source>
        <dbReference type="EMBL" id="AEI08279.1"/>
    </source>
</evidence>
<dbReference type="KEGG" id="ocg:OCA5_pOC16700810"/>
<accession>B6JK86</accession>
<dbReference type="PROSITE" id="PS51257">
    <property type="entry name" value="PROKAR_LIPOPROTEIN"/>
    <property type="match status" value="1"/>
</dbReference>
<dbReference type="KEGG" id="oca:OCAR_7733"/>
<protein>
    <recommendedName>
        <fullName evidence="1">PilZ domain-containing protein</fullName>
    </recommendedName>
</protein>
<evidence type="ECO:0000313" key="3">
    <source>
        <dbReference type="Proteomes" id="UP000007730"/>
    </source>
</evidence>
<dbReference type="Gene3D" id="2.40.10.220">
    <property type="entry name" value="predicted glycosyltransferase like domains"/>
    <property type="match status" value="1"/>
</dbReference>
<sequence>MEEKREARRTRVLKAGSISFGGAAISCMVRNISATGALLEVESPLGIPERFLLVVPTDQLSWPCRVIWKSERRLGVRFERPRVSEAFGGKAR</sequence>
<gene>
    <name evidence="2" type="ordered locus">OCA5_pOC16700810</name>
</gene>
<dbReference type="InterPro" id="IPR009875">
    <property type="entry name" value="PilZ_domain"/>
</dbReference>